<organism evidence="9 10">
    <name type="scientific">Clostridium tanneri</name>
    <dbReference type="NCBI Taxonomy" id="3037988"/>
    <lineage>
        <taxon>Bacteria</taxon>
        <taxon>Bacillati</taxon>
        <taxon>Bacillota</taxon>
        <taxon>Clostridia</taxon>
        <taxon>Eubacteriales</taxon>
        <taxon>Clostridiaceae</taxon>
        <taxon>Clostridium</taxon>
    </lineage>
</organism>
<dbReference type="RefSeq" id="WP_318798852.1">
    <property type="nucleotide sequence ID" value="NZ_JARUJP010000022.1"/>
</dbReference>
<sequence>MDLLKSFIDVIIHLDKYLNIVIQNYGTGTYLILFLIVFCETGLVVLPFLPGDSLLFAAGAFAALGSLNVYLLFSLLVIGAILGNTVNYYVGRAIGPKVFSKENVKFLNKEYLDKTQAFYDKHGGITIIVTRFMPIIRTFAPFVAGIGKMNFVKFMSYNIAGGVLWVALFVFGGYFFGNIPIVKKNFTVVIFAIIFISLLPAVIGVLKERFGKKKQVNESNELDNKII</sequence>
<keyword evidence="5 7" id="KW-1133">Transmembrane helix</keyword>
<name>A0ABU4JWJ7_9CLOT</name>
<evidence type="ECO:0000256" key="3">
    <source>
        <dbReference type="ARBA" id="ARBA00022475"/>
    </source>
</evidence>
<dbReference type="Pfam" id="PF09335">
    <property type="entry name" value="VTT_dom"/>
    <property type="match status" value="1"/>
</dbReference>
<comment type="subcellular location">
    <subcellularLocation>
        <location evidence="1 7">Cell membrane</location>
        <topology evidence="1 7">Multi-pass membrane protein</topology>
    </subcellularLocation>
</comment>
<comment type="similarity">
    <text evidence="2 7">Belongs to the DedA family.</text>
</comment>
<evidence type="ECO:0000259" key="8">
    <source>
        <dbReference type="Pfam" id="PF09335"/>
    </source>
</evidence>
<dbReference type="InterPro" id="IPR058127">
    <property type="entry name" value="DedA"/>
</dbReference>
<gene>
    <name evidence="9" type="ORF">P8V03_15400</name>
</gene>
<evidence type="ECO:0000256" key="1">
    <source>
        <dbReference type="ARBA" id="ARBA00004651"/>
    </source>
</evidence>
<comment type="caution">
    <text evidence="9">The sequence shown here is derived from an EMBL/GenBank/DDBJ whole genome shotgun (WGS) entry which is preliminary data.</text>
</comment>
<dbReference type="PANTHER" id="PTHR30353">
    <property type="entry name" value="INNER MEMBRANE PROTEIN DEDA-RELATED"/>
    <property type="match status" value="1"/>
</dbReference>
<feature type="transmembrane region" description="Helical" evidence="7">
    <location>
        <begin position="188"/>
        <end position="206"/>
    </location>
</feature>
<protein>
    <submittedName>
        <fullName evidence="9">DedA family protein</fullName>
    </submittedName>
</protein>
<dbReference type="InterPro" id="IPR032816">
    <property type="entry name" value="VTT_dom"/>
</dbReference>
<keyword evidence="3 7" id="KW-1003">Cell membrane</keyword>
<evidence type="ECO:0000256" key="4">
    <source>
        <dbReference type="ARBA" id="ARBA00022692"/>
    </source>
</evidence>
<dbReference type="NCBIfam" id="NF008102">
    <property type="entry name" value="PRK10847.1"/>
    <property type="match status" value="1"/>
</dbReference>
<reference evidence="9 10" key="1">
    <citation type="submission" date="2023-04" db="EMBL/GenBank/DDBJ databases">
        <title>Clostridium tannerae sp. nov., isolated from the fecal material of an alpaca.</title>
        <authorList>
            <person name="Miller S."/>
            <person name="Hendry M."/>
            <person name="King J."/>
            <person name="Sankaranarayanan K."/>
            <person name="Lawson P.A."/>
        </authorList>
    </citation>
    <scope>NUCLEOTIDE SEQUENCE [LARGE SCALE GENOMIC DNA]</scope>
    <source>
        <strain evidence="9 10">A1-XYC3</strain>
    </source>
</reference>
<dbReference type="EMBL" id="JARUJP010000022">
    <property type="protein sequence ID" value="MDW8802532.1"/>
    <property type="molecule type" value="Genomic_DNA"/>
</dbReference>
<evidence type="ECO:0000313" key="10">
    <source>
        <dbReference type="Proteomes" id="UP001281656"/>
    </source>
</evidence>
<evidence type="ECO:0000256" key="7">
    <source>
        <dbReference type="RuleBase" id="RU367016"/>
    </source>
</evidence>
<dbReference type="InterPro" id="IPR032818">
    <property type="entry name" value="DedA-like"/>
</dbReference>
<feature type="domain" description="VTT" evidence="8">
    <location>
        <begin position="49"/>
        <end position="174"/>
    </location>
</feature>
<accession>A0ABU4JWJ7</accession>
<evidence type="ECO:0000256" key="5">
    <source>
        <dbReference type="ARBA" id="ARBA00022989"/>
    </source>
</evidence>
<evidence type="ECO:0000256" key="2">
    <source>
        <dbReference type="ARBA" id="ARBA00010792"/>
    </source>
</evidence>
<dbReference type="Proteomes" id="UP001281656">
    <property type="component" value="Unassembled WGS sequence"/>
</dbReference>
<keyword evidence="6 7" id="KW-0472">Membrane</keyword>
<dbReference type="PANTHER" id="PTHR30353:SF0">
    <property type="entry name" value="TRANSMEMBRANE PROTEIN"/>
    <property type="match status" value="1"/>
</dbReference>
<keyword evidence="4 7" id="KW-0812">Transmembrane</keyword>
<feature type="transmembrane region" description="Helical" evidence="7">
    <location>
        <begin position="55"/>
        <end position="82"/>
    </location>
</feature>
<proteinExistence type="inferred from homology"/>
<feature type="transmembrane region" description="Helical" evidence="7">
    <location>
        <begin position="157"/>
        <end position="176"/>
    </location>
</feature>
<feature type="transmembrane region" description="Helical" evidence="7">
    <location>
        <begin position="30"/>
        <end position="49"/>
    </location>
</feature>
<keyword evidence="10" id="KW-1185">Reference proteome</keyword>
<evidence type="ECO:0000256" key="6">
    <source>
        <dbReference type="ARBA" id="ARBA00023136"/>
    </source>
</evidence>
<evidence type="ECO:0000313" key="9">
    <source>
        <dbReference type="EMBL" id="MDW8802532.1"/>
    </source>
</evidence>